<dbReference type="AlphaFoldDB" id="A0A6G0X3H7"/>
<gene>
    <name evidence="1" type="ORF">Ae201684_008889</name>
</gene>
<protein>
    <submittedName>
        <fullName evidence="1">Uncharacterized protein</fullName>
    </submittedName>
</protein>
<organism evidence="1 2">
    <name type="scientific">Aphanomyces euteiches</name>
    <dbReference type="NCBI Taxonomy" id="100861"/>
    <lineage>
        <taxon>Eukaryota</taxon>
        <taxon>Sar</taxon>
        <taxon>Stramenopiles</taxon>
        <taxon>Oomycota</taxon>
        <taxon>Saprolegniomycetes</taxon>
        <taxon>Saprolegniales</taxon>
        <taxon>Verrucalvaceae</taxon>
        <taxon>Aphanomyces</taxon>
    </lineage>
</organism>
<comment type="caution">
    <text evidence="1">The sequence shown here is derived from an EMBL/GenBank/DDBJ whole genome shotgun (WGS) entry which is preliminary data.</text>
</comment>
<dbReference type="EMBL" id="VJMJ01000114">
    <property type="protein sequence ID" value="KAF0734429.1"/>
    <property type="molecule type" value="Genomic_DNA"/>
</dbReference>
<dbReference type="Proteomes" id="UP000481153">
    <property type="component" value="Unassembled WGS sequence"/>
</dbReference>
<keyword evidence="2" id="KW-1185">Reference proteome</keyword>
<accession>A0A6G0X3H7</accession>
<evidence type="ECO:0000313" key="2">
    <source>
        <dbReference type="Proteomes" id="UP000481153"/>
    </source>
</evidence>
<evidence type="ECO:0000313" key="1">
    <source>
        <dbReference type="EMBL" id="KAF0734429.1"/>
    </source>
</evidence>
<name>A0A6G0X3H7_9STRA</name>
<sequence>MYSRERAVNDQFEVDAFALSNATHQEEHQVHSDNILDRDDATQVPFTLFRFLKAYSLDDLINMDTPASWSLHSIDVNGCFLHGYADIPARSNLPRPSV</sequence>
<proteinExistence type="predicted"/>
<reference evidence="1 2" key="1">
    <citation type="submission" date="2019-07" db="EMBL/GenBank/DDBJ databases">
        <title>Genomics analysis of Aphanomyces spp. identifies a new class of oomycete effector associated with host adaptation.</title>
        <authorList>
            <person name="Gaulin E."/>
        </authorList>
    </citation>
    <scope>NUCLEOTIDE SEQUENCE [LARGE SCALE GENOMIC DNA]</scope>
    <source>
        <strain evidence="1 2">ATCC 201684</strain>
    </source>
</reference>